<sequence length="283" mass="29202">MELLALPALNDNYVWLLHDGRQALAVDPGDSAPVLRALAAPAAPANGRLTLAGILLTHHHADHTGGAAALHAATGAPVFGPAQVLLPSPTPAPLTVVQGGDAVPLLGLQWQVLAVPGHTATHVAYFCEQVEANGVSAPLLFCGDALFSGGCGRVFEGTPAQMLASLDALAALPDDTRVCCGHEYTLANVRFARAVEPDNAQLARWQAHCQALREAGQPTLPSTIGQEKAINPFLRCRVPQVASAARRAPVPAPAVSGAGSASGEAADAVAVFAALREWKNRFS</sequence>
<dbReference type="EMBL" id="JARVII010000004">
    <property type="protein sequence ID" value="MDG9698828.1"/>
    <property type="molecule type" value="Genomic_DNA"/>
</dbReference>
<dbReference type="AlphaFoldDB" id="A0AAW6RIP4"/>
<keyword evidence="5 7" id="KW-0378">Hydrolase</keyword>
<keyword evidence="10" id="KW-1185">Reference proteome</keyword>
<evidence type="ECO:0000256" key="5">
    <source>
        <dbReference type="ARBA" id="ARBA00022801"/>
    </source>
</evidence>
<dbReference type="InterPro" id="IPR035680">
    <property type="entry name" value="Clx_II_MBL"/>
</dbReference>
<dbReference type="Proteomes" id="UP001237156">
    <property type="component" value="Unassembled WGS sequence"/>
</dbReference>
<keyword evidence="4 7" id="KW-0479">Metal-binding</keyword>
<dbReference type="Pfam" id="PF16123">
    <property type="entry name" value="HAGH_C"/>
    <property type="match status" value="1"/>
</dbReference>
<dbReference type="InterPro" id="IPR017782">
    <property type="entry name" value="Hydroxyacylglutathione_Hdrlase"/>
</dbReference>
<dbReference type="InterPro" id="IPR050110">
    <property type="entry name" value="Glyoxalase_II_hydrolase"/>
</dbReference>
<evidence type="ECO:0000256" key="3">
    <source>
        <dbReference type="ARBA" id="ARBA00006759"/>
    </source>
</evidence>
<comment type="similarity">
    <text evidence="3 7">Belongs to the metallo-beta-lactamase superfamily. Glyoxalase II family.</text>
</comment>
<dbReference type="RefSeq" id="WP_279523836.1">
    <property type="nucleotide sequence ID" value="NZ_JARVII010000004.1"/>
</dbReference>
<comment type="catalytic activity">
    <reaction evidence="1 7">
        <text>an S-(2-hydroxyacyl)glutathione + H2O = a 2-hydroxy carboxylate + glutathione + H(+)</text>
        <dbReference type="Rhea" id="RHEA:21864"/>
        <dbReference type="ChEBI" id="CHEBI:15377"/>
        <dbReference type="ChEBI" id="CHEBI:15378"/>
        <dbReference type="ChEBI" id="CHEBI:57925"/>
        <dbReference type="ChEBI" id="CHEBI:58896"/>
        <dbReference type="ChEBI" id="CHEBI:71261"/>
        <dbReference type="EC" id="3.1.2.6"/>
    </reaction>
</comment>
<keyword evidence="6 7" id="KW-0862">Zinc</keyword>
<accession>A0AAW6RIP4</accession>
<dbReference type="PROSITE" id="PS00743">
    <property type="entry name" value="BETA_LACTAMASE_B_1"/>
    <property type="match status" value="1"/>
</dbReference>
<comment type="subunit">
    <text evidence="7">Monomer.</text>
</comment>
<dbReference type="PANTHER" id="PTHR43705">
    <property type="entry name" value="HYDROXYACYLGLUTATHIONE HYDROLASE"/>
    <property type="match status" value="1"/>
</dbReference>
<dbReference type="Gene3D" id="3.60.15.10">
    <property type="entry name" value="Ribonuclease Z/Hydroxyacylglutathione hydrolase-like"/>
    <property type="match status" value="1"/>
</dbReference>
<feature type="binding site" evidence="7">
    <location>
        <position position="62"/>
    </location>
    <ligand>
        <name>Zn(2+)</name>
        <dbReference type="ChEBI" id="CHEBI:29105"/>
        <label>2</label>
    </ligand>
</feature>
<evidence type="ECO:0000256" key="2">
    <source>
        <dbReference type="ARBA" id="ARBA00004963"/>
    </source>
</evidence>
<dbReference type="PANTHER" id="PTHR43705:SF1">
    <property type="entry name" value="HYDROXYACYLGLUTATHIONE HYDROLASE GLOB"/>
    <property type="match status" value="1"/>
</dbReference>
<dbReference type="InterPro" id="IPR001018">
    <property type="entry name" value="Beta-lactamase_class-B_CS"/>
</dbReference>
<evidence type="ECO:0000256" key="7">
    <source>
        <dbReference type="HAMAP-Rule" id="MF_01374"/>
    </source>
</evidence>
<dbReference type="InterPro" id="IPR036866">
    <property type="entry name" value="RibonucZ/Hydroxyglut_hydro"/>
</dbReference>
<dbReference type="GO" id="GO:0017001">
    <property type="term" value="P:antibiotic catabolic process"/>
    <property type="evidence" value="ECO:0007669"/>
    <property type="project" value="InterPro"/>
</dbReference>
<evidence type="ECO:0000256" key="6">
    <source>
        <dbReference type="ARBA" id="ARBA00022833"/>
    </source>
</evidence>
<dbReference type="GO" id="GO:0008270">
    <property type="term" value="F:zinc ion binding"/>
    <property type="evidence" value="ECO:0007669"/>
    <property type="project" value="InterPro"/>
</dbReference>
<evidence type="ECO:0000313" key="9">
    <source>
        <dbReference type="EMBL" id="MDG9698828.1"/>
    </source>
</evidence>
<comment type="pathway">
    <text evidence="2 7">Secondary metabolite metabolism; methylglyoxal degradation; (R)-lactate from methylglyoxal: step 2/2.</text>
</comment>
<dbReference type="SMART" id="SM00849">
    <property type="entry name" value="Lactamase_B"/>
    <property type="match status" value="1"/>
</dbReference>
<dbReference type="NCBIfam" id="TIGR03413">
    <property type="entry name" value="GSH_gloB"/>
    <property type="match status" value="1"/>
</dbReference>
<reference evidence="9 10" key="1">
    <citation type="submission" date="2023-04" db="EMBL/GenBank/DDBJ databases">
        <title>Ottowia paracancer sp. nov., isolated from human stomach.</title>
        <authorList>
            <person name="Song Y."/>
        </authorList>
    </citation>
    <scope>NUCLEOTIDE SEQUENCE [LARGE SCALE GENOMIC DNA]</scope>
    <source>
        <strain evidence="9 10">10c7w1</strain>
    </source>
</reference>
<dbReference type="GO" id="GO:0019243">
    <property type="term" value="P:methylglyoxal catabolic process to D-lactate via S-lactoyl-glutathione"/>
    <property type="evidence" value="ECO:0007669"/>
    <property type="project" value="UniProtKB-UniRule"/>
</dbReference>
<dbReference type="PIRSF" id="PIRSF005457">
    <property type="entry name" value="Glx"/>
    <property type="match status" value="1"/>
</dbReference>
<dbReference type="SUPFAM" id="SSF56281">
    <property type="entry name" value="Metallo-hydrolase/oxidoreductase"/>
    <property type="match status" value="1"/>
</dbReference>
<dbReference type="CDD" id="cd07723">
    <property type="entry name" value="hydroxyacylglutathione_hydrolase_MBL-fold"/>
    <property type="match status" value="1"/>
</dbReference>
<dbReference type="EC" id="3.1.2.6" evidence="7"/>
<name>A0AAW6RIP4_9BURK</name>
<dbReference type="HAMAP" id="MF_01374">
    <property type="entry name" value="Glyoxalase_2"/>
    <property type="match status" value="1"/>
</dbReference>
<feature type="binding site" evidence="7">
    <location>
        <position position="118"/>
    </location>
    <ligand>
        <name>Zn(2+)</name>
        <dbReference type="ChEBI" id="CHEBI:29105"/>
        <label>1</label>
    </ligand>
</feature>
<evidence type="ECO:0000256" key="1">
    <source>
        <dbReference type="ARBA" id="ARBA00001623"/>
    </source>
</evidence>
<evidence type="ECO:0000256" key="4">
    <source>
        <dbReference type="ARBA" id="ARBA00022723"/>
    </source>
</evidence>
<feature type="binding site" evidence="7">
    <location>
        <position position="63"/>
    </location>
    <ligand>
        <name>Zn(2+)</name>
        <dbReference type="ChEBI" id="CHEBI:29105"/>
        <label>2</label>
    </ligand>
</feature>
<dbReference type="InterPro" id="IPR001279">
    <property type="entry name" value="Metallo-B-lactamas"/>
</dbReference>
<dbReference type="Pfam" id="PF00753">
    <property type="entry name" value="Lactamase_B"/>
    <property type="match status" value="1"/>
</dbReference>
<proteinExistence type="inferred from homology"/>
<dbReference type="GO" id="GO:0004416">
    <property type="term" value="F:hydroxyacylglutathione hydrolase activity"/>
    <property type="evidence" value="ECO:0007669"/>
    <property type="project" value="UniProtKB-UniRule"/>
</dbReference>
<organism evidence="9 10">
    <name type="scientific">Ottowia cancrivicina</name>
    <dbReference type="NCBI Taxonomy" id="3040346"/>
    <lineage>
        <taxon>Bacteria</taxon>
        <taxon>Pseudomonadati</taxon>
        <taxon>Pseudomonadota</taxon>
        <taxon>Betaproteobacteria</taxon>
        <taxon>Burkholderiales</taxon>
        <taxon>Comamonadaceae</taxon>
        <taxon>Ottowia</taxon>
    </lineage>
</organism>
<dbReference type="GO" id="GO:0008800">
    <property type="term" value="F:beta-lactamase activity"/>
    <property type="evidence" value="ECO:0007669"/>
    <property type="project" value="InterPro"/>
</dbReference>
<feature type="binding site" evidence="7">
    <location>
        <position position="60"/>
    </location>
    <ligand>
        <name>Zn(2+)</name>
        <dbReference type="ChEBI" id="CHEBI:29105"/>
        <label>1</label>
    </ligand>
</feature>
<comment type="cofactor">
    <cofactor evidence="7">
        <name>Zn(2+)</name>
        <dbReference type="ChEBI" id="CHEBI:29105"/>
    </cofactor>
    <text evidence="7">Binds 2 Zn(2+) ions per subunit.</text>
</comment>
<gene>
    <name evidence="7 9" type="primary">gloB</name>
    <name evidence="9" type="ORF">QB898_03675</name>
</gene>
<comment type="function">
    <text evidence="7">Thiolesterase that catalyzes the hydrolysis of S-D-lactoyl-glutathione to form glutathione and D-lactic acid.</text>
</comment>
<feature type="binding site" evidence="7">
    <location>
        <position position="144"/>
    </location>
    <ligand>
        <name>Zn(2+)</name>
        <dbReference type="ChEBI" id="CHEBI:29105"/>
        <label>2</label>
    </ligand>
</feature>
<evidence type="ECO:0000313" key="10">
    <source>
        <dbReference type="Proteomes" id="UP001237156"/>
    </source>
</evidence>
<feature type="domain" description="Metallo-beta-lactamase" evidence="8">
    <location>
        <begin position="11"/>
        <end position="182"/>
    </location>
</feature>
<dbReference type="InterPro" id="IPR032282">
    <property type="entry name" value="HAGH_C"/>
</dbReference>
<feature type="binding site" evidence="7">
    <location>
        <position position="182"/>
    </location>
    <ligand>
        <name>Zn(2+)</name>
        <dbReference type="ChEBI" id="CHEBI:29105"/>
        <label>2</label>
    </ligand>
</feature>
<evidence type="ECO:0000259" key="8">
    <source>
        <dbReference type="SMART" id="SM00849"/>
    </source>
</evidence>
<feature type="binding site" evidence="7">
    <location>
        <position position="144"/>
    </location>
    <ligand>
        <name>Zn(2+)</name>
        <dbReference type="ChEBI" id="CHEBI:29105"/>
        <label>1</label>
    </ligand>
</feature>
<feature type="binding site" evidence="7">
    <location>
        <position position="58"/>
    </location>
    <ligand>
        <name>Zn(2+)</name>
        <dbReference type="ChEBI" id="CHEBI:29105"/>
        <label>1</label>
    </ligand>
</feature>
<protein>
    <recommendedName>
        <fullName evidence="7">Hydroxyacylglutathione hydrolase</fullName>
        <ecNumber evidence="7">3.1.2.6</ecNumber>
    </recommendedName>
    <alternativeName>
        <fullName evidence="7">Glyoxalase II</fullName>
        <shortName evidence="7">Glx II</shortName>
    </alternativeName>
</protein>
<comment type="caution">
    <text evidence="9">The sequence shown here is derived from an EMBL/GenBank/DDBJ whole genome shotgun (WGS) entry which is preliminary data.</text>
</comment>